<evidence type="ECO:0000313" key="3">
    <source>
        <dbReference type="Proteomes" id="UP001237642"/>
    </source>
</evidence>
<comment type="caution">
    <text evidence="2">The sequence shown here is derived from an EMBL/GenBank/DDBJ whole genome shotgun (WGS) entry which is preliminary data.</text>
</comment>
<reference evidence="2" key="2">
    <citation type="submission" date="2023-05" db="EMBL/GenBank/DDBJ databases">
        <authorList>
            <person name="Schelkunov M.I."/>
        </authorList>
    </citation>
    <scope>NUCLEOTIDE SEQUENCE</scope>
    <source>
        <strain evidence="2">Hsosn_3</strain>
        <tissue evidence="2">Leaf</tissue>
    </source>
</reference>
<feature type="compositionally biased region" description="Polar residues" evidence="1">
    <location>
        <begin position="1"/>
        <end position="11"/>
    </location>
</feature>
<proteinExistence type="predicted"/>
<name>A0AAD8ITY3_9APIA</name>
<evidence type="ECO:0000256" key="1">
    <source>
        <dbReference type="SAM" id="MobiDB-lite"/>
    </source>
</evidence>
<reference evidence="2" key="1">
    <citation type="submission" date="2023-02" db="EMBL/GenBank/DDBJ databases">
        <title>Genome of toxic invasive species Heracleum sosnowskyi carries increased number of genes despite the absence of recent whole-genome duplications.</title>
        <authorList>
            <person name="Schelkunov M."/>
            <person name="Shtratnikova V."/>
            <person name="Makarenko M."/>
            <person name="Klepikova A."/>
            <person name="Omelchenko D."/>
            <person name="Novikova G."/>
            <person name="Obukhova E."/>
            <person name="Bogdanov V."/>
            <person name="Penin A."/>
            <person name="Logacheva M."/>
        </authorList>
    </citation>
    <scope>NUCLEOTIDE SEQUENCE</scope>
    <source>
        <strain evidence="2">Hsosn_3</strain>
        <tissue evidence="2">Leaf</tissue>
    </source>
</reference>
<feature type="compositionally biased region" description="Polar residues" evidence="1">
    <location>
        <begin position="29"/>
        <end position="42"/>
    </location>
</feature>
<evidence type="ECO:0000313" key="2">
    <source>
        <dbReference type="EMBL" id="KAK1391790.1"/>
    </source>
</evidence>
<feature type="region of interest" description="Disordered" evidence="1">
    <location>
        <begin position="1"/>
        <end position="45"/>
    </location>
</feature>
<organism evidence="2 3">
    <name type="scientific">Heracleum sosnowskyi</name>
    <dbReference type="NCBI Taxonomy" id="360622"/>
    <lineage>
        <taxon>Eukaryota</taxon>
        <taxon>Viridiplantae</taxon>
        <taxon>Streptophyta</taxon>
        <taxon>Embryophyta</taxon>
        <taxon>Tracheophyta</taxon>
        <taxon>Spermatophyta</taxon>
        <taxon>Magnoliopsida</taxon>
        <taxon>eudicotyledons</taxon>
        <taxon>Gunneridae</taxon>
        <taxon>Pentapetalae</taxon>
        <taxon>asterids</taxon>
        <taxon>campanulids</taxon>
        <taxon>Apiales</taxon>
        <taxon>Apiaceae</taxon>
        <taxon>Apioideae</taxon>
        <taxon>apioid superclade</taxon>
        <taxon>Tordylieae</taxon>
        <taxon>Tordyliinae</taxon>
        <taxon>Heracleum</taxon>
    </lineage>
</organism>
<dbReference type="EMBL" id="JAUIZM010000003">
    <property type="protein sequence ID" value="KAK1391790.1"/>
    <property type="molecule type" value="Genomic_DNA"/>
</dbReference>
<dbReference type="AlphaFoldDB" id="A0AAD8ITY3"/>
<sequence length="156" mass="17285">MQNDITCTQQDDFCAPKTSEDISDPEQPTHLNSRTTKSTRNRPPTARALEALVNGDLTAKTSILPQRISQTYQIIGVNGYMTAKTRRKNDACICSPRHHGLSSNVVIPEDSETGLINVGNIVTFDKLHTYISFLASTSAKAKVKMYVKNNKMVLIM</sequence>
<dbReference type="Proteomes" id="UP001237642">
    <property type="component" value="Unassembled WGS sequence"/>
</dbReference>
<accession>A0AAD8ITY3</accession>
<protein>
    <submittedName>
        <fullName evidence="2">Uncharacterized protein</fullName>
    </submittedName>
</protein>
<keyword evidence="3" id="KW-1185">Reference proteome</keyword>
<gene>
    <name evidence="2" type="ORF">POM88_010846</name>
</gene>